<evidence type="ECO:0000256" key="1">
    <source>
        <dbReference type="SAM" id="Phobius"/>
    </source>
</evidence>
<evidence type="ECO:0000313" key="3">
    <source>
        <dbReference type="Proteomes" id="UP000887159"/>
    </source>
</evidence>
<keyword evidence="3" id="KW-1185">Reference proteome</keyword>
<keyword evidence="1" id="KW-0472">Membrane</keyword>
<feature type="transmembrane region" description="Helical" evidence="1">
    <location>
        <begin position="103"/>
        <end position="124"/>
    </location>
</feature>
<organism evidence="2 3">
    <name type="scientific">Trichonephila clavipes</name>
    <name type="common">Golden silk orbweaver</name>
    <name type="synonym">Nephila clavipes</name>
    <dbReference type="NCBI Taxonomy" id="2585209"/>
    <lineage>
        <taxon>Eukaryota</taxon>
        <taxon>Metazoa</taxon>
        <taxon>Ecdysozoa</taxon>
        <taxon>Arthropoda</taxon>
        <taxon>Chelicerata</taxon>
        <taxon>Arachnida</taxon>
        <taxon>Araneae</taxon>
        <taxon>Araneomorphae</taxon>
        <taxon>Entelegynae</taxon>
        <taxon>Araneoidea</taxon>
        <taxon>Nephilidae</taxon>
        <taxon>Trichonephila</taxon>
    </lineage>
</organism>
<dbReference type="GO" id="GO:0003676">
    <property type="term" value="F:nucleic acid binding"/>
    <property type="evidence" value="ECO:0007669"/>
    <property type="project" value="InterPro"/>
</dbReference>
<comment type="caution">
    <text evidence="2">The sequence shown here is derived from an EMBL/GenBank/DDBJ whole genome shotgun (WGS) entry which is preliminary data.</text>
</comment>
<reference evidence="2" key="1">
    <citation type="submission" date="2020-08" db="EMBL/GenBank/DDBJ databases">
        <title>Multicomponent nature underlies the extraordinary mechanical properties of spider dragline silk.</title>
        <authorList>
            <person name="Kono N."/>
            <person name="Nakamura H."/>
            <person name="Mori M."/>
            <person name="Yoshida Y."/>
            <person name="Ohtoshi R."/>
            <person name="Malay A.D."/>
            <person name="Moran D.A.P."/>
            <person name="Tomita M."/>
            <person name="Numata K."/>
            <person name="Arakawa K."/>
        </authorList>
    </citation>
    <scope>NUCLEOTIDE SEQUENCE</scope>
</reference>
<accession>A0A8X6WJU6</accession>
<sequence>MELLPWPACSPDLSPIENTRSVFAIRLARYTPPAPTLDQLWQYMEAGWTDVPQGYIQSLFDSTPRLVAAVIANNGGYTNYSFCHHSHITKGYNFNRLIIVQHVIYQINLAVISGVLLGGAFCVASSVQYSLFERKVIIEIIINERLILVMEIH</sequence>
<gene>
    <name evidence="2" type="primary">NCL1_11945</name>
    <name evidence="2" type="ORF">TNCV_4842081</name>
</gene>
<dbReference type="EMBL" id="BMAU01021435">
    <property type="protein sequence ID" value="GFY35832.1"/>
    <property type="molecule type" value="Genomic_DNA"/>
</dbReference>
<evidence type="ECO:0000313" key="2">
    <source>
        <dbReference type="EMBL" id="GFY35832.1"/>
    </source>
</evidence>
<protein>
    <submittedName>
        <fullName evidence="2">Uncharacterized protein</fullName>
    </submittedName>
</protein>
<dbReference type="Gene3D" id="3.30.420.10">
    <property type="entry name" value="Ribonuclease H-like superfamily/Ribonuclease H"/>
    <property type="match status" value="1"/>
</dbReference>
<dbReference type="AlphaFoldDB" id="A0A8X6WJU6"/>
<proteinExistence type="predicted"/>
<name>A0A8X6WJU6_TRICX</name>
<keyword evidence="1" id="KW-0812">Transmembrane</keyword>
<dbReference type="Proteomes" id="UP000887159">
    <property type="component" value="Unassembled WGS sequence"/>
</dbReference>
<dbReference type="InterPro" id="IPR036397">
    <property type="entry name" value="RNaseH_sf"/>
</dbReference>
<keyword evidence="1" id="KW-1133">Transmembrane helix</keyword>